<evidence type="ECO:0000256" key="2">
    <source>
        <dbReference type="ARBA" id="ARBA00022448"/>
    </source>
</evidence>
<dbReference type="EMBL" id="FQXP01000014">
    <property type="protein sequence ID" value="SHI10554.1"/>
    <property type="molecule type" value="Genomic_DNA"/>
</dbReference>
<feature type="transmembrane region" description="Helical" evidence="7">
    <location>
        <begin position="103"/>
        <end position="125"/>
    </location>
</feature>
<keyword evidence="5 7" id="KW-1133">Transmembrane helix</keyword>
<organism evidence="9 10">
    <name type="scientific">Clostridium collagenovorans DSM 3089</name>
    <dbReference type="NCBI Taxonomy" id="1121306"/>
    <lineage>
        <taxon>Bacteria</taxon>
        <taxon>Bacillati</taxon>
        <taxon>Bacillota</taxon>
        <taxon>Clostridia</taxon>
        <taxon>Eubacteriales</taxon>
        <taxon>Clostridiaceae</taxon>
        <taxon>Clostridium</taxon>
    </lineage>
</organism>
<evidence type="ECO:0000313" key="10">
    <source>
        <dbReference type="Proteomes" id="UP000184526"/>
    </source>
</evidence>
<gene>
    <name evidence="9" type="ORF">SAMN02745196_02876</name>
</gene>
<dbReference type="PROSITE" id="PS50928">
    <property type="entry name" value="ABC_TM1"/>
    <property type="match status" value="1"/>
</dbReference>
<dbReference type="Pfam" id="PF00528">
    <property type="entry name" value="BPD_transp_1"/>
    <property type="match status" value="1"/>
</dbReference>
<evidence type="ECO:0000256" key="6">
    <source>
        <dbReference type="ARBA" id="ARBA00023136"/>
    </source>
</evidence>
<feature type="transmembrane region" description="Helical" evidence="7">
    <location>
        <begin position="178"/>
        <end position="200"/>
    </location>
</feature>
<dbReference type="PROSITE" id="PS51257">
    <property type="entry name" value="PROKAR_LIPOPROTEIN"/>
    <property type="match status" value="1"/>
</dbReference>
<feature type="transmembrane region" description="Helical" evidence="7">
    <location>
        <begin position="67"/>
        <end position="91"/>
    </location>
</feature>
<feature type="domain" description="ABC transmembrane type-1" evidence="8">
    <location>
        <begin position="68"/>
        <end position="257"/>
    </location>
</feature>
<dbReference type="InterPro" id="IPR035906">
    <property type="entry name" value="MetI-like_sf"/>
</dbReference>
<evidence type="ECO:0000256" key="5">
    <source>
        <dbReference type="ARBA" id="ARBA00022989"/>
    </source>
</evidence>
<dbReference type="PANTHER" id="PTHR43744">
    <property type="entry name" value="ABC TRANSPORTER PERMEASE PROTEIN MG189-RELATED-RELATED"/>
    <property type="match status" value="1"/>
</dbReference>
<comment type="similarity">
    <text evidence="7">Belongs to the binding-protein-dependent transport system permease family.</text>
</comment>
<name>A0A1M5YF81_9CLOT</name>
<dbReference type="PANTHER" id="PTHR43744:SF12">
    <property type="entry name" value="ABC TRANSPORTER PERMEASE PROTEIN MG189-RELATED"/>
    <property type="match status" value="1"/>
</dbReference>
<keyword evidence="6 7" id="KW-0472">Membrane</keyword>
<reference evidence="9 10" key="1">
    <citation type="submission" date="2016-11" db="EMBL/GenBank/DDBJ databases">
        <authorList>
            <person name="Jaros S."/>
            <person name="Januszkiewicz K."/>
            <person name="Wedrychowicz H."/>
        </authorList>
    </citation>
    <scope>NUCLEOTIDE SEQUENCE [LARGE SCALE GENOMIC DNA]</scope>
    <source>
        <strain evidence="9 10">DSM 3089</strain>
    </source>
</reference>
<feature type="transmembrane region" description="Helical" evidence="7">
    <location>
        <begin position="236"/>
        <end position="257"/>
    </location>
</feature>
<evidence type="ECO:0000259" key="8">
    <source>
        <dbReference type="PROSITE" id="PS50928"/>
    </source>
</evidence>
<dbReference type="InterPro" id="IPR000515">
    <property type="entry name" value="MetI-like"/>
</dbReference>
<evidence type="ECO:0000256" key="1">
    <source>
        <dbReference type="ARBA" id="ARBA00004651"/>
    </source>
</evidence>
<evidence type="ECO:0000256" key="4">
    <source>
        <dbReference type="ARBA" id="ARBA00022692"/>
    </source>
</evidence>
<keyword evidence="4 7" id="KW-0812">Transmembrane</keyword>
<evidence type="ECO:0000256" key="3">
    <source>
        <dbReference type="ARBA" id="ARBA00022475"/>
    </source>
</evidence>
<feature type="transmembrane region" description="Helical" evidence="7">
    <location>
        <begin position="137"/>
        <end position="157"/>
    </location>
</feature>
<keyword evidence="3" id="KW-1003">Cell membrane</keyword>
<accession>A0A1M5YF81</accession>
<keyword evidence="2 7" id="KW-0813">Transport</keyword>
<feature type="transmembrane region" description="Helical" evidence="7">
    <location>
        <begin position="7"/>
        <end position="28"/>
    </location>
</feature>
<proteinExistence type="inferred from homology"/>
<evidence type="ECO:0000313" key="9">
    <source>
        <dbReference type="EMBL" id="SHI10554.1"/>
    </source>
</evidence>
<comment type="subcellular location">
    <subcellularLocation>
        <location evidence="1 7">Cell membrane</location>
        <topology evidence="1 7">Multi-pass membrane protein</topology>
    </subcellularLocation>
</comment>
<dbReference type="CDD" id="cd06261">
    <property type="entry name" value="TM_PBP2"/>
    <property type="match status" value="1"/>
</dbReference>
<dbReference type="Proteomes" id="UP000184526">
    <property type="component" value="Unassembled WGS sequence"/>
</dbReference>
<dbReference type="GO" id="GO:0005886">
    <property type="term" value="C:plasma membrane"/>
    <property type="evidence" value="ECO:0007669"/>
    <property type="project" value="UniProtKB-SubCell"/>
</dbReference>
<sequence length="272" mass="30602">MNKVCKFITYVVIILGCIITLLPFIWMISTSLKPLSEVFKMPPEFIPRTVQFSNYLDVATQIPIARYFFNSVIIAAIVTIGTLITTILAAFAFSKMNFWGRDLIFSILIGTMMVPGELTLIPNYITIAKLGWINTYAGLTVPWTISVFSIFLLRQFFLTIPSSLYHAAKLDGCSDFRFLWRIMVPVAKPALITIALLKIVNSWNEFLWPLIVTNLPNMRTLPVGIMNFTSEAGGNYNLLMAASTIVIIPILIIYFFLQKYIISGMTKSGIKG</sequence>
<dbReference type="SUPFAM" id="SSF161098">
    <property type="entry name" value="MetI-like"/>
    <property type="match status" value="1"/>
</dbReference>
<dbReference type="AlphaFoldDB" id="A0A1M5YF81"/>
<dbReference type="STRING" id="1121306.SAMN02745196_02876"/>
<dbReference type="GO" id="GO:0055085">
    <property type="term" value="P:transmembrane transport"/>
    <property type="evidence" value="ECO:0007669"/>
    <property type="project" value="InterPro"/>
</dbReference>
<evidence type="ECO:0000256" key="7">
    <source>
        <dbReference type="RuleBase" id="RU363032"/>
    </source>
</evidence>
<protein>
    <submittedName>
        <fullName evidence="9">Carbohydrate ABC transporter membrane protein 2, CUT1 family</fullName>
    </submittedName>
</protein>
<keyword evidence="10" id="KW-1185">Reference proteome</keyword>
<dbReference type="Gene3D" id="1.10.3720.10">
    <property type="entry name" value="MetI-like"/>
    <property type="match status" value="1"/>
</dbReference>